<dbReference type="InterPro" id="IPR052437">
    <property type="entry name" value="Pectin_Meth_Modulator"/>
</dbReference>
<evidence type="ECO:0000256" key="4">
    <source>
        <dbReference type="ARBA" id="ARBA00022729"/>
    </source>
</evidence>
<evidence type="ECO:0000256" key="1">
    <source>
        <dbReference type="ARBA" id="ARBA00004191"/>
    </source>
</evidence>
<dbReference type="GO" id="GO:0005886">
    <property type="term" value="C:plasma membrane"/>
    <property type="evidence" value="ECO:0007669"/>
    <property type="project" value="TreeGrafter"/>
</dbReference>
<feature type="domain" description="DUF642" evidence="7">
    <location>
        <begin position="292"/>
        <end position="427"/>
    </location>
</feature>
<protein>
    <recommendedName>
        <fullName evidence="7">DUF642 domain-containing protein</fullName>
    </recommendedName>
</protein>
<comment type="subcellular location">
    <subcellularLocation>
        <location evidence="1">Secreted</location>
        <location evidence="1">Cell wall</location>
    </subcellularLocation>
</comment>
<keyword evidence="3" id="KW-0964">Secreted</keyword>
<evidence type="ECO:0000256" key="5">
    <source>
        <dbReference type="ARBA" id="ARBA00023180"/>
    </source>
</evidence>
<evidence type="ECO:0000256" key="6">
    <source>
        <dbReference type="SAM" id="SignalP"/>
    </source>
</evidence>
<evidence type="ECO:0000259" key="7">
    <source>
        <dbReference type="Pfam" id="PF04862"/>
    </source>
</evidence>
<evidence type="ECO:0000313" key="8">
    <source>
        <dbReference type="EMBL" id="KAG6792884.1"/>
    </source>
</evidence>
<feature type="chain" id="PRO_5036496223" description="DUF642 domain-containing protein" evidence="6">
    <location>
        <begin position="22"/>
        <end position="431"/>
    </location>
</feature>
<proteinExistence type="predicted"/>
<dbReference type="Pfam" id="PF04862">
    <property type="entry name" value="DUF642"/>
    <property type="match status" value="2"/>
</dbReference>
<reference evidence="8" key="1">
    <citation type="journal article" date="2020" name="bioRxiv">
        <title>Hybrid origin of Populus tomentosa Carr. identified through genome sequencing and phylogenomic analysis.</title>
        <authorList>
            <person name="An X."/>
            <person name="Gao K."/>
            <person name="Chen Z."/>
            <person name="Li J."/>
            <person name="Yang X."/>
            <person name="Yang X."/>
            <person name="Zhou J."/>
            <person name="Guo T."/>
            <person name="Zhao T."/>
            <person name="Huang S."/>
            <person name="Miao D."/>
            <person name="Khan W.U."/>
            <person name="Rao P."/>
            <person name="Ye M."/>
            <person name="Lei B."/>
            <person name="Liao W."/>
            <person name="Wang J."/>
            <person name="Ji L."/>
            <person name="Li Y."/>
            <person name="Guo B."/>
            <person name="Mustafa N.S."/>
            <person name="Li S."/>
            <person name="Yun Q."/>
            <person name="Keller S.R."/>
            <person name="Mao J."/>
            <person name="Zhang R."/>
            <person name="Strauss S.H."/>
        </authorList>
    </citation>
    <scope>NUCLEOTIDE SEQUENCE</scope>
    <source>
        <strain evidence="8">GM15</strain>
        <tissue evidence="8">Leaf</tissue>
    </source>
</reference>
<dbReference type="Proteomes" id="UP000886885">
    <property type="component" value="Chromosome 1A"/>
</dbReference>
<gene>
    <name evidence="8" type="ORF">POTOM_002046</name>
</gene>
<accession>A0A8X8DJ18</accession>
<sequence length="431" mass="47193">MAVGISLLLTSFLLFTTSALAATYMEGFLKNGNFEEKPKPGAIKKTVLKGKYALPSWEINGFVEYISAGPQAGGMFFNVAHGVHAVRLGNEASISQTITIKAGSLYALTFGASRTCAQDEVLRVSVGTVFGDLPLQTLYSSNGGDTYAWGFKLNATVVKVSFRNTGVQEDPACGPLIDAVAIKELFPPMPTRGLYVKAVAFVDFVLLAWIFKFQRFTIDSFPQTLFSGSEILLALLCGWFLKIASDLRYYPFANFQNSPASAYNHGFEEGPHRLVNTSSGVLLPPRQEDLTSPLPGWMIESLKAVKFIDKKHFNVPFGLAAVELVAGRESAIAQILRTIPDKVYGLTFIIGDARNGCHGSMMVEAFAAKDTFKVPFESKGKGEFKTVSFKFKAVTARTRITFYSSYYHTRIDDFGSLCGPILDEVRVFPTS</sequence>
<dbReference type="EMBL" id="JAAWWB010000001">
    <property type="protein sequence ID" value="KAG6792884.1"/>
    <property type="molecule type" value="Genomic_DNA"/>
</dbReference>
<feature type="signal peptide" evidence="6">
    <location>
        <begin position="1"/>
        <end position="21"/>
    </location>
</feature>
<feature type="domain" description="DUF642" evidence="7">
    <location>
        <begin position="27"/>
        <end position="183"/>
    </location>
</feature>
<keyword evidence="2" id="KW-0134">Cell wall</keyword>
<comment type="caution">
    <text evidence="8">The sequence shown here is derived from an EMBL/GenBank/DDBJ whole genome shotgun (WGS) entry which is preliminary data.</text>
</comment>
<keyword evidence="4 6" id="KW-0732">Signal</keyword>
<dbReference type="OrthoDB" id="1851446at2759"/>
<evidence type="ECO:0000256" key="3">
    <source>
        <dbReference type="ARBA" id="ARBA00022525"/>
    </source>
</evidence>
<keyword evidence="5" id="KW-0325">Glycoprotein</keyword>
<evidence type="ECO:0000256" key="2">
    <source>
        <dbReference type="ARBA" id="ARBA00022512"/>
    </source>
</evidence>
<dbReference type="PANTHER" id="PTHR31265:SF2">
    <property type="entry name" value="F17A17.37 PROTEIN"/>
    <property type="match status" value="1"/>
</dbReference>
<evidence type="ECO:0000313" key="9">
    <source>
        <dbReference type="Proteomes" id="UP000886885"/>
    </source>
</evidence>
<dbReference type="AlphaFoldDB" id="A0A8X8DJ18"/>
<name>A0A8X8DJ18_POPTO</name>
<dbReference type="FunFam" id="2.60.120.260:FF:000031">
    <property type="entry name" value="DUF642 family protein"/>
    <property type="match status" value="1"/>
</dbReference>
<dbReference type="InterPro" id="IPR006946">
    <property type="entry name" value="DGR2-like_dom"/>
</dbReference>
<organism evidence="8 9">
    <name type="scientific">Populus tomentosa</name>
    <name type="common">Chinese white poplar</name>
    <dbReference type="NCBI Taxonomy" id="118781"/>
    <lineage>
        <taxon>Eukaryota</taxon>
        <taxon>Viridiplantae</taxon>
        <taxon>Streptophyta</taxon>
        <taxon>Embryophyta</taxon>
        <taxon>Tracheophyta</taxon>
        <taxon>Spermatophyta</taxon>
        <taxon>Magnoliopsida</taxon>
        <taxon>eudicotyledons</taxon>
        <taxon>Gunneridae</taxon>
        <taxon>Pentapetalae</taxon>
        <taxon>rosids</taxon>
        <taxon>fabids</taxon>
        <taxon>Malpighiales</taxon>
        <taxon>Salicaceae</taxon>
        <taxon>Saliceae</taxon>
        <taxon>Populus</taxon>
    </lineage>
</organism>
<keyword evidence="9" id="KW-1185">Reference proteome</keyword>
<dbReference type="PANTHER" id="PTHR31265">
    <property type="entry name" value="OS02G0527500 PROTEIN-RELATED"/>
    <property type="match status" value="1"/>
</dbReference>